<dbReference type="InterPro" id="IPR018155">
    <property type="entry name" value="Hyaluronidase"/>
</dbReference>
<keyword evidence="4" id="KW-0326">Glycosidase</keyword>
<proteinExistence type="inferred from homology"/>
<dbReference type="OrthoDB" id="5796153at2759"/>
<dbReference type="Proteomes" id="UP000694846">
    <property type="component" value="Unplaced"/>
</dbReference>
<dbReference type="EC" id="3.2.1.35" evidence="4"/>
<keyword evidence="2" id="KW-1015">Disulfide bond</keyword>
<feature type="signal peptide" evidence="5">
    <location>
        <begin position="1"/>
        <end position="47"/>
    </location>
</feature>
<dbReference type="PRINTS" id="PR00847">
    <property type="entry name" value="HYALURONDASE"/>
</dbReference>
<gene>
    <name evidence="7" type="primary">LOC112684957</name>
</gene>
<evidence type="ECO:0000256" key="3">
    <source>
        <dbReference type="ARBA" id="ARBA00023180"/>
    </source>
</evidence>
<comment type="similarity">
    <text evidence="1 4">Belongs to the glycosyl hydrolase 56 family.</text>
</comment>
<dbReference type="PANTHER" id="PTHR11769">
    <property type="entry name" value="HYALURONIDASE"/>
    <property type="match status" value="1"/>
</dbReference>
<name>A0A8B8FQ49_9HEMI</name>
<dbReference type="InterPro" id="IPR017853">
    <property type="entry name" value="GH"/>
</dbReference>
<comment type="catalytic activity">
    <reaction evidence="4">
        <text>Random hydrolysis of (1-&gt;4)-linkages between N-acetyl-beta-D-glucosamine and D-glucuronate residues in hyaluronate.</text>
        <dbReference type="EC" id="3.2.1.35"/>
    </reaction>
</comment>
<dbReference type="GeneID" id="112684957"/>
<dbReference type="AlphaFoldDB" id="A0A8B8FQ49"/>
<evidence type="ECO:0000313" key="7">
    <source>
        <dbReference type="RefSeq" id="XP_025412485.1"/>
    </source>
</evidence>
<dbReference type="SUPFAM" id="SSF51445">
    <property type="entry name" value="(Trans)glycosidases"/>
    <property type="match status" value="1"/>
</dbReference>
<dbReference type="InterPro" id="IPR013785">
    <property type="entry name" value="Aldolase_TIM"/>
</dbReference>
<dbReference type="RefSeq" id="XP_025412485.1">
    <property type="nucleotide sequence ID" value="XM_025556700.1"/>
</dbReference>
<dbReference type="Gene3D" id="3.20.20.70">
    <property type="entry name" value="Aldolase class I"/>
    <property type="match status" value="1"/>
</dbReference>
<dbReference type="GO" id="GO:0005975">
    <property type="term" value="P:carbohydrate metabolic process"/>
    <property type="evidence" value="ECO:0007669"/>
    <property type="project" value="InterPro"/>
</dbReference>
<keyword evidence="5" id="KW-0732">Signal</keyword>
<dbReference type="Pfam" id="PF01630">
    <property type="entry name" value="Glyco_hydro_56"/>
    <property type="match status" value="1"/>
</dbReference>
<organism evidence="6 7">
    <name type="scientific">Sipha flava</name>
    <name type="common">yellow sugarcane aphid</name>
    <dbReference type="NCBI Taxonomy" id="143950"/>
    <lineage>
        <taxon>Eukaryota</taxon>
        <taxon>Metazoa</taxon>
        <taxon>Ecdysozoa</taxon>
        <taxon>Arthropoda</taxon>
        <taxon>Hexapoda</taxon>
        <taxon>Insecta</taxon>
        <taxon>Pterygota</taxon>
        <taxon>Neoptera</taxon>
        <taxon>Paraneoptera</taxon>
        <taxon>Hemiptera</taxon>
        <taxon>Sternorrhyncha</taxon>
        <taxon>Aphidomorpha</taxon>
        <taxon>Aphidoidea</taxon>
        <taxon>Aphididae</taxon>
        <taxon>Sipha</taxon>
    </lineage>
</organism>
<evidence type="ECO:0000256" key="2">
    <source>
        <dbReference type="ARBA" id="ARBA00023157"/>
    </source>
</evidence>
<accession>A0A8B8FQ49</accession>
<dbReference type="GO" id="GO:0004415">
    <property type="term" value="F:hyalurononglucosaminidase activity"/>
    <property type="evidence" value="ECO:0007669"/>
    <property type="project" value="UniProtKB-UniRule"/>
</dbReference>
<evidence type="ECO:0000256" key="4">
    <source>
        <dbReference type="RuleBase" id="RU610713"/>
    </source>
</evidence>
<keyword evidence="3" id="KW-0325">Glycoprotein</keyword>
<keyword evidence="6" id="KW-1185">Reference proteome</keyword>
<feature type="chain" id="PRO_5034510564" description="Hyaluronidase" evidence="5">
    <location>
        <begin position="48"/>
        <end position="443"/>
    </location>
</feature>
<reference evidence="7" key="1">
    <citation type="submission" date="2025-08" db="UniProtKB">
        <authorList>
            <consortium name="RefSeq"/>
        </authorList>
    </citation>
    <scope>IDENTIFICATION</scope>
    <source>
        <tissue evidence="7">Whole body</tissue>
    </source>
</reference>
<dbReference type="PRINTS" id="PR00846">
    <property type="entry name" value="GLHYDRLASE56"/>
</dbReference>
<dbReference type="GO" id="GO:0030214">
    <property type="term" value="P:hyaluronan catabolic process"/>
    <property type="evidence" value="ECO:0007669"/>
    <property type="project" value="TreeGrafter"/>
</dbReference>
<dbReference type="GO" id="GO:0006952">
    <property type="term" value="P:defense response"/>
    <property type="evidence" value="ECO:0007669"/>
    <property type="project" value="InterPro"/>
</dbReference>
<keyword evidence="4" id="KW-0378">Hydrolase</keyword>
<protein>
    <recommendedName>
        <fullName evidence="4">Hyaluronidase</fullName>
        <ecNumber evidence="4">3.2.1.35</ecNumber>
    </recommendedName>
</protein>
<sequence>MTSNYSPMRLLRSLSSSAPRTRSVGHFAVSCSLLLLLLLLRVPSTESFSISWGGGFARRLFGDSGYRGLFYPKYIDTGDYYAPVAEGSSHYNDVLDDFRVYWNVPTFQCHKYGYNFTEVAEWGIQQNADDDFRGDKINLLYDPGLFPALMQGGGSERSDYVVRNGGVPHEGNLTKHLDIFSRDVVTKLVPDPKFSGLAVIDFEHWRPMFEENFGSLYAYQEYSMEIEKYNHPDWGKKDLRKEASRKFEKAATQFLKRTLHIAKSLRPYAYWGYYGYPFCFNYTPKNDQAKCSPNVIKNNEKSKWLFEESTAIYPSLYFKYENMNSEKRAKFMQGRMTEAGRVAKMSDSRKFIYPYTWLKYYDTKQFVEKDDLMNSFLIPKKNDASGVIIWGASNDVNSERKCKAMHNYLTGVLGPTLKSFYKNNRKVVRKRKAKIDSIFDYFI</sequence>
<evidence type="ECO:0000256" key="5">
    <source>
        <dbReference type="SAM" id="SignalP"/>
    </source>
</evidence>
<evidence type="ECO:0000256" key="1">
    <source>
        <dbReference type="ARBA" id="ARBA00008871"/>
    </source>
</evidence>
<dbReference type="InterPro" id="IPR001329">
    <property type="entry name" value="Venom_Hyaluronidase"/>
</dbReference>
<dbReference type="PANTHER" id="PTHR11769:SF35">
    <property type="entry name" value="HYALURONIDASE"/>
    <property type="match status" value="1"/>
</dbReference>
<evidence type="ECO:0000313" key="6">
    <source>
        <dbReference type="Proteomes" id="UP000694846"/>
    </source>
</evidence>